<dbReference type="HOGENOM" id="CLU_3122331_0_0_9"/>
<accession>U2LVS0</accession>
<keyword evidence="2" id="KW-1185">Reference proteome</keyword>
<protein>
    <submittedName>
        <fullName evidence="1">Uncharacterized protein</fullName>
    </submittedName>
</protein>
<dbReference type="PATRIC" id="fig|411473.3.peg.2213"/>
<name>U2LVS0_9FIRM</name>
<evidence type="ECO:0000313" key="2">
    <source>
        <dbReference type="Proteomes" id="UP000016662"/>
    </source>
</evidence>
<evidence type="ECO:0000313" key="1">
    <source>
        <dbReference type="EMBL" id="ERJ91213.1"/>
    </source>
</evidence>
<dbReference type="AlphaFoldDB" id="U2LVS0"/>
<dbReference type="Proteomes" id="UP000016662">
    <property type="component" value="Unassembled WGS sequence"/>
</dbReference>
<gene>
    <name evidence="1" type="ORF">RUMCAL_02644</name>
</gene>
<dbReference type="EMBL" id="AWVF01000324">
    <property type="protein sequence ID" value="ERJ91213.1"/>
    <property type="molecule type" value="Genomic_DNA"/>
</dbReference>
<reference evidence="1 2" key="1">
    <citation type="submission" date="2013-07" db="EMBL/GenBank/DDBJ databases">
        <authorList>
            <person name="Weinstock G."/>
            <person name="Sodergren E."/>
            <person name="Wylie T."/>
            <person name="Fulton L."/>
            <person name="Fulton R."/>
            <person name="Fronick C."/>
            <person name="O'Laughlin M."/>
            <person name="Godfrey J."/>
            <person name="Miner T."/>
            <person name="Herter B."/>
            <person name="Appelbaum E."/>
            <person name="Cordes M."/>
            <person name="Lek S."/>
            <person name="Wollam A."/>
            <person name="Pepin K.H."/>
            <person name="Palsikar V.B."/>
            <person name="Mitreva M."/>
            <person name="Wilson R.K."/>
        </authorList>
    </citation>
    <scope>NUCLEOTIDE SEQUENCE [LARGE SCALE GENOMIC DNA]</scope>
    <source>
        <strain evidence="1 2">ATCC 27760</strain>
    </source>
</reference>
<dbReference type="STRING" id="411473.RUMCAL_02644"/>
<organism evidence="1 2">
    <name type="scientific">Ruminococcus callidus ATCC 27760</name>
    <dbReference type="NCBI Taxonomy" id="411473"/>
    <lineage>
        <taxon>Bacteria</taxon>
        <taxon>Bacillati</taxon>
        <taxon>Bacillota</taxon>
        <taxon>Clostridia</taxon>
        <taxon>Eubacteriales</taxon>
        <taxon>Oscillospiraceae</taxon>
        <taxon>Ruminococcus</taxon>
    </lineage>
</organism>
<comment type="caution">
    <text evidence="1">The sequence shown here is derived from an EMBL/GenBank/DDBJ whole genome shotgun (WGS) entry which is preliminary data.</text>
</comment>
<proteinExistence type="predicted"/>
<sequence>MRRNSSSGSTVQNRHAELVRCCLYQYSMIHKKCKDNLQERFWATPHKACA</sequence>